<evidence type="ECO:0000313" key="3">
    <source>
        <dbReference type="Proteomes" id="UP000251314"/>
    </source>
</evidence>
<reference evidence="2 3" key="1">
    <citation type="submission" date="2018-01" db="EMBL/GenBank/DDBJ databases">
        <title>Draft genome of the strawberry crown rot pathogen Phytophthora cactorum.</title>
        <authorList>
            <person name="Armitage A.D."/>
            <person name="Lysoe E."/>
            <person name="Nellist C.F."/>
            <person name="Harrison R.J."/>
            <person name="Brurberg M.B."/>
        </authorList>
    </citation>
    <scope>NUCLEOTIDE SEQUENCE [LARGE SCALE GENOMIC DNA]</scope>
    <source>
        <strain evidence="2 3">10300</strain>
    </source>
</reference>
<feature type="region of interest" description="Disordered" evidence="1">
    <location>
        <begin position="83"/>
        <end position="118"/>
    </location>
</feature>
<dbReference type="VEuPathDB" id="FungiDB:PC110_g4346"/>
<sequence length="164" mass="17486">PAQESASADSATSVPASAGSTTSVTAQASTSTTESTLSVDEYHALQYKKHVEDKAIAPKIIFEGSPVFHTDGSMSADYKLVVNTPDPVTESQRPLEEDPNASSLKSSRSEEGAKAPTTGDAFFSAVCPYRTPSVDAKFTQACFQVRCDITTKPDPAVCVRRHQR</sequence>
<evidence type="ECO:0000256" key="1">
    <source>
        <dbReference type="SAM" id="MobiDB-lite"/>
    </source>
</evidence>
<dbReference type="OrthoDB" id="10327332at2759"/>
<protein>
    <submittedName>
        <fullName evidence="2">Uncharacterized protein</fullName>
    </submittedName>
</protein>
<name>A0A329SSC0_9STRA</name>
<proteinExistence type="predicted"/>
<accession>A0A329SSC0</accession>
<gene>
    <name evidence="2" type="ORF">PC110_g4346</name>
</gene>
<organism evidence="2 3">
    <name type="scientific">Phytophthora cactorum</name>
    <dbReference type="NCBI Taxonomy" id="29920"/>
    <lineage>
        <taxon>Eukaryota</taxon>
        <taxon>Sar</taxon>
        <taxon>Stramenopiles</taxon>
        <taxon>Oomycota</taxon>
        <taxon>Peronosporomycetes</taxon>
        <taxon>Peronosporales</taxon>
        <taxon>Peronosporaceae</taxon>
        <taxon>Phytophthora</taxon>
    </lineage>
</organism>
<feature type="region of interest" description="Disordered" evidence="1">
    <location>
        <begin position="1"/>
        <end position="39"/>
    </location>
</feature>
<evidence type="ECO:0000313" key="2">
    <source>
        <dbReference type="EMBL" id="RAW39411.1"/>
    </source>
</evidence>
<dbReference type="AlphaFoldDB" id="A0A329SSC0"/>
<dbReference type="Proteomes" id="UP000251314">
    <property type="component" value="Unassembled WGS sequence"/>
</dbReference>
<dbReference type="EMBL" id="MJFZ01000067">
    <property type="protein sequence ID" value="RAW39411.1"/>
    <property type="molecule type" value="Genomic_DNA"/>
</dbReference>
<comment type="caution">
    <text evidence="2">The sequence shown here is derived from an EMBL/GenBank/DDBJ whole genome shotgun (WGS) entry which is preliminary data.</text>
</comment>
<keyword evidence="3" id="KW-1185">Reference proteome</keyword>
<feature type="compositionally biased region" description="Low complexity" evidence="1">
    <location>
        <begin position="10"/>
        <end position="39"/>
    </location>
</feature>
<feature type="non-terminal residue" evidence="2">
    <location>
        <position position="1"/>
    </location>
</feature>